<feature type="repeat" description="TPR" evidence="3">
    <location>
        <begin position="158"/>
        <end position="191"/>
    </location>
</feature>
<name>A0A643FL50_9BURK</name>
<evidence type="ECO:0000256" key="3">
    <source>
        <dbReference type="PROSITE-ProRule" id="PRU00339"/>
    </source>
</evidence>
<dbReference type="InterPro" id="IPR019734">
    <property type="entry name" value="TPR_rpt"/>
</dbReference>
<dbReference type="PANTHER" id="PTHR44227:SF3">
    <property type="entry name" value="PROTEIN O-MANNOSYL-TRANSFERASE TMTC4"/>
    <property type="match status" value="1"/>
</dbReference>
<organism evidence="4 5">
    <name type="scientific">Cupriavidus basilensis</name>
    <dbReference type="NCBI Taxonomy" id="68895"/>
    <lineage>
        <taxon>Bacteria</taxon>
        <taxon>Pseudomonadati</taxon>
        <taxon>Pseudomonadota</taxon>
        <taxon>Betaproteobacteria</taxon>
        <taxon>Burkholderiales</taxon>
        <taxon>Burkholderiaceae</taxon>
        <taxon>Cupriavidus</taxon>
    </lineage>
</organism>
<dbReference type="SUPFAM" id="SSF48452">
    <property type="entry name" value="TPR-like"/>
    <property type="match status" value="2"/>
</dbReference>
<dbReference type="InterPro" id="IPR052346">
    <property type="entry name" value="O-mannosyl-transferase_TMTC"/>
</dbReference>
<reference evidence="4 5" key="1">
    <citation type="submission" date="2020-10" db="EMBL/GenBank/DDBJ databases">
        <title>Complete genome sequence of Cupriavidus basilensis CCUG 49340T.</title>
        <authorList>
            <person name="Salva-Serra F."/>
            <person name="Donoso R.A."/>
            <person name="Cho K.H."/>
            <person name="Yoo J.A."/>
            <person name="Lee K."/>
            <person name="Yoon S.-H."/>
            <person name="Perez-Pantoja D."/>
            <person name="Moore E.R.B."/>
        </authorList>
    </citation>
    <scope>NUCLEOTIDE SEQUENCE [LARGE SCALE GENOMIC DNA]</scope>
    <source>
        <strain evidence="5">CCUG 49340</strain>
    </source>
</reference>
<proteinExistence type="predicted"/>
<keyword evidence="2 3" id="KW-0802">TPR repeat</keyword>
<dbReference type="Proteomes" id="UP000397656">
    <property type="component" value="Chromosome 2"/>
</dbReference>
<dbReference type="Pfam" id="PF13174">
    <property type="entry name" value="TPR_6"/>
    <property type="match status" value="1"/>
</dbReference>
<dbReference type="Gene3D" id="1.25.40.10">
    <property type="entry name" value="Tetratricopeptide repeat domain"/>
    <property type="match status" value="4"/>
</dbReference>
<sequence>MTKPSTDPSAPEAALAVELTIALEAGLTAAITYLNQGNIDAAASYAAALIGRYPAHPAVCQLSAQIALQRGEATLARRHIAQGLSLRPDHLPSLLIAGRAALADGAPAEALPPLLRACALSGNALEPTYLACIARLQSGAADAVAELGLLIQRAPGFAPAWIELAEAMRKGGELQAALAALDRALALDGNIARARFQRGKVLHALGRKAEAAGAFASAVALEPRSREACLNLAIAQQELGELAAAQATLEALVGAHPQDYDGWIQLGLVRQDQRDLRGAQAALRSALACQPDAAPAAVNLGIVLQEDGQPDAALAAYAHAYRVAPETFGRIAQALCSGPHGRLWADLGALRALLASLGYLANPGSTQD</sequence>
<evidence type="ECO:0000313" key="4">
    <source>
        <dbReference type="EMBL" id="QOT80946.1"/>
    </source>
</evidence>
<dbReference type="AlphaFoldDB" id="A0A643FL50"/>
<dbReference type="EMBL" id="CP062804">
    <property type="protein sequence ID" value="QOT80946.1"/>
    <property type="molecule type" value="Genomic_DNA"/>
</dbReference>
<dbReference type="PROSITE" id="PS50005">
    <property type="entry name" value="TPR"/>
    <property type="match status" value="3"/>
</dbReference>
<evidence type="ECO:0000256" key="1">
    <source>
        <dbReference type="ARBA" id="ARBA00022737"/>
    </source>
</evidence>
<dbReference type="RefSeq" id="WP_150991449.1">
    <property type="nucleotide sequence ID" value="NZ_CP062804.1"/>
</dbReference>
<dbReference type="PANTHER" id="PTHR44227">
    <property type="match status" value="1"/>
</dbReference>
<dbReference type="GeneID" id="98404494"/>
<dbReference type="Pfam" id="PF14559">
    <property type="entry name" value="TPR_19"/>
    <property type="match status" value="1"/>
</dbReference>
<feature type="repeat" description="TPR" evidence="3">
    <location>
        <begin position="192"/>
        <end position="225"/>
    </location>
</feature>
<feature type="repeat" description="TPR" evidence="3">
    <location>
        <begin position="294"/>
        <end position="327"/>
    </location>
</feature>
<evidence type="ECO:0000313" key="5">
    <source>
        <dbReference type="Proteomes" id="UP000397656"/>
    </source>
</evidence>
<keyword evidence="1" id="KW-0677">Repeat</keyword>
<dbReference type="SMART" id="SM00028">
    <property type="entry name" value="TPR"/>
    <property type="match status" value="6"/>
</dbReference>
<protein>
    <submittedName>
        <fullName evidence="4">Tetratricopeptide repeat protein</fullName>
    </submittedName>
</protein>
<gene>
    <name evidence="4" type="ORF">F7R26_026470</name>
</gene>
<dbReference type="InterPro" id="IPR011990">
    <property type="entry name" value="TPR-like_helical_dom_sf"/>
</dbReference>
<evidence type="ECO:0000256" key="2">
    <source>
        <dbReference type="ARBA" id="ARBA00022803"/>
    </source>
</evidence>
<dbReference type="Pfam" id="PF13432">
    <property type="entry name" value="TPR_16"/>
    <property type="match status" value="2"/>
</dbReference>
<accession>A0A643FL50</accession>